<dbReference type="Proteomes" id="UP000829720">
    <property type="component" value="Unassembled WGS sequence"/>
</dbReference>
<evidence type="ECO:0000256" key="1">
    <source>
        <dbReference type="SAM" id="MobiDB-lite"/>
    </source>
</evidence>
<keyword evidence="5" id="KW-1185">Reference proteome</keyword>
<evidence type="ECO:0000256" key="3">
    <source>
        <dbReference type="SAM" id="SignalP"/>
    </source>
</evidence>
<keyword evidence="2" id="KW-0472">Membrane</keyword>
<protein>
    <submittedName>
        <fullName evidence="4">Uncharacterized protein</fullName>
    </submittedName>
</protein>
<gene>
    <name evidence="4" type="ORF">AGOR_G00029620</name>
</gene>
<accession>A0A8T3E352</accession>
<dbReference type="AlphaFoldDB" id="A0A8T3E352"/>
<keyword evidence="3" id="KW-0732">Signal</keyword>
<feature type="transmembrane region" description="Helical" evidence="2">
    <location>
        <begin position="52"/>
        <end position="71"/>
    </location>
</feature>
<keyword evidence="2" id="KW-0812">Transmembrane</keyword>
<proteinExistence type="predicted"/>
<reference evidence="4" key="1">
    <citation type="submission" date="2021-01" db="EMBL/GenBank/DDBJ databases">
        <authorList>
            <person name="Zahm M."/>
            <person name="Roques C."/>
            <person name="Cabau C."/>
            <person name="Klopp C."/>
            <person name="Donnadieu C."/>
            <person name="Jouanno E."/>
            <person name="Lampietro C."/>
            <person name="Louis A."/>
            <person name="Herpin A."/>
            <person name="Echchiki A."/>
            <person name="Berthelot C."/>
            <person name="Parey E."/>
            <person name="Roest-Crollius H."/>
            <person name="Braasch I."/>
            <person name="Postlethwait J."/>
            <person name="Bobe J."/>
            <person name="Montfort J."/>
            <person name="Bouchez O."/>
            <person name="Begum T."/>
            <person name="Mejri S."/>
            <person name="Adams A."/>
            <person name="Chen W.-J."/>
            <person name="Guiguen Y."/>
        </authorList>
    </citation>
    <scope>NUCLEOTIDE SEQUENCE</scope>
    <source>
        <tissue evidence="4">Blood</tissue>
    </source>
</reference>
<evidence type="ECO:0000313" key="5">
    <source>
        <dbReference type="Proteomes" id="UP000829720"/>
    </source>
</evidence>
<name>A0A8T3E352_9TELE</name>
<feature type="chain" id="PRO_5035722063" evidence="3">
    <location>
        <begin position="29"/>
        <end position="77"/>
    </location>
</feature>
<keyword evidence="2" id="KW-1133">Transmembrane helix</keyword>
<feature type="signal peptide" evidence="3">
    <location>
        <begin position="1"/>
        <end position="28"/>
    </location>
</feature>
<dbReference type="EMBL" id="JAERUA010000002">
    <property type="protein sequence ID" value="KAI1903672.1"/>
    <property type="molecule type" value="Genomic_DNA"/>
</dbReference>
<organism evidence="4 5">
    <name type="scientific">Albula goreensis</name>
    <dbReference type="NCBI Taxonomy" id="1534307"/>
    <lineage>
        <taxon>Eukaryota</taxon>
        <taxon>Metazoa</taxon>
        <taxon>Chordata</taxon>
        <taxon>Craniata</taxon>
        <taxon>Vertebrata</taxon>
        <taxon>Euteleostomi</taxon>
        <taxon>Actinopterygii</taxon>
        <taxon>Neopterygii</taxon>
        <taxon>Teleostei</taxon>
        <taxon>Albuliformes</taxon>
        <taxon>Albulidae</taxon>
        <taxon>Albula</taxon>
    </lineage>
</organism>
<comment type="caution">
    <text evidence="4">The sequence shown here is derived from an EMBL/GenBank/DDBJ whole genome shotgun (WGS) entry which is preliminary data.</text>
</comment>
<evidence type="ECO:0000313" key="4">
    <source>
        <dbReference type="EMBL" id="KAI1903672.1"/>
    </source>
</evidence>
<sequence length="77" mass="8153">MRSGIMKPQNLRVSLLLLVLLTLSYTMANKNSNPSNTTNTNATNSSASSLVPSGALWATVPLTLALSFTALQQAAFQ</sequence>
<evidence type="ECO:0000256" key="2">
    <source>
        <dbReference type="SAM" id="Phobius"/>
    </source>
</evidence>
<feature type="region of interest" description="Disordered" evidence="1">
    <location>
        <begin position="29"/>
        <end position="49"/>
    </location>
</feature>